<dbReference type="PROSITE" id="PS51257">
    <property type="entry name" value="PROKAR_LIPOPROTEIN"/>
    <property type="match status" value="1"/>
</dbReference>
<gene>
    <name evidence="2" type="ORF">HO173_011816</name>
</gene>
<dbReference type="EMBL" id="JACCJC010000077">
    <property type="protein sequence ID" value="KAF6228645.1"/>
    <property type="molecule type" value="Genomic_DNA"/>
</dbReference>
<evidence type="ECO:0000313" key="2">
    <source>
        <dbReference type="EMBL" id="KAF6228645.1"/>
    </source>
</evidence>
<dbReference type="Proteomes" id="UP000578531">
    <property type="component" value="Unassembled WGS sequence"/>
</dbReference>
<reference evidence="2 3" key="1">
    <citation type="journal article" date="2020" name="Genomics">
        <title>Complete, high-quality genomes from long-read metagenomic sequencing of two wolf lichen thalli reveals enigmatic genome architecture.</title>
        <authorList>
            <person name="McKenzie S.K."/>
            <person name="Walston R.F."/>
            <person name="Allen J.L."/>
        </authorList>
    </citation>
    <scope>NUCLEOTIDE SEQUENCE [LARGE SCALE GENOMIC DNA]</scope>
    <source>
        <strain evidence="2">WasteWater2</strain>
    </source>
</reference>
<keyword evidence="1" id="KW-0732">Signal</keyword>
<evidence type="ECO:0000313" key="3">
    <source>
        <dbReference type="Proteomes" id="UP000578531"/>
    </source>
</evidence>
<name>A0A8H6CRQ3_9LECA</name>
<dbReference type="OrthoDB" id="5454602at2759"/>
<feature type="signal peptide" evidence="1">
    <location>
        <begin position="1"/>
        <end position="21"/>
    </location>
</feature>
<dbReference type="AlphaFoldDB" id="A0A8H6CRQ3"/>
<protein>
    <recommendedName>
        <fullName evidence="4">AA1-like domain-containing protein</fullName>
    </recommendedName>
</protein>
<keyword evidence="3" id="KW-1185">Reference proteome</keyword>
<evidence type="ECO:0000256" key="1">
    <source>
        <dbReference type="SAM" id="SignalP"/>
    </source>
</evidence>
<organism evidence="2 3">
    <name type="scientific">Letharia columbiana</name>
    <dbReference type="NCBI Taxonomy" id="112416"/>
    <lineage>
        <taxon>Eukaryota</taxon>
        <taxon>Fungi</taxon>
        <taxon>Dikarya</taxon>
        <taxon>Ascomycota</taxon>
        <taxon>Pezizomycotina</taxon>
        <taxon>Lecanoromycetes</taxon>
        <taxon>OSLEUM clade</taxon>
        <taxon>Lecanoromycetidae</taxon>
        <taxon>Lecanorales</taxon>
        <taxon>Lecanorineae</taxon>
        <taxon>Parmeliaceae</taxon>
        <taxon>Letharia</taxon>
    </lineage>
</organism>
<accession>A0A8H6CRQ3</accession>
<sequence>MRLISPSLLASLALAAPYVSGQACSKHQSWNISELAIFTAAPGSESSDLIDFAVVDPLVDYHVNPSESWNYFCQRELPAGNAGSLADPVDYYTCIGSPTQFKWDGVRLSLKEVVECGGNNVTATGTSKPVFATDCYATDANGADGEWCLATYDFNITITFT</sequence>
<dbReference type="GeneID" id="59293457"/>
<proteinExistence type="predicted"/>
<comment type="caution">
    <text evidence="2">The sequence shown here is derived from an EMBL/GenBank/DDBJ whole genome shotgun (WGS) entry which is preliminary data.</text>
</comment>
<feature type="chain" id="PRO_5034233010" description="AA1-like domain-containing protein" evidence="1">
    <location>
        <begin position="22"/>
        <end position="161"/>
    </location>
</feature>
<evidence type="ECO:0008006" key="4">
    <source>
        <dbReference type="Google" id="ProtNLM"/>
    </source>
</evidence>
<dbReference type="RefSeq" id="XP_037159460.1">
    <property type="nucleotide sequence ID" value="XM_037313694.1"/>
</dbReference>